<dbReference type="OMA" id="KRISCQV"/>
<dbReference type="Proteomes" id="UP000327085">
    <property type="component" value="Chromosome 1"/>
</dbReference>
<evidence type="ECO:0000313" key="1">
    <source>
        <dbReference type="EMBL" id="VVA28619.1"/>
    </source>
</evidence>
<dbReference type="Gramene" id="VVA28619">
    <property type="protein sequence ID" value="VVA28619"/>
    <property type="gene ID" value="Prudul26B003385"/>
</dbReference>
<name>A0A5E4FM83_PRUDU</name>
<dbReference type="Pfam" id="PF14223">
    <property type="entry name" value="Retrotran_gag_2"/>
    <property type="match status" value="1"/>
</dbReference>
<accession>A0A5E4FM83</accession>
<protein>
    <submittedName>
        <fullName evidence="1">PREDICTED: ankyrin repeat-containing</fullName>
    </submittedName>
</protein>
<gene>
    <name evidence="1" type="ORF">ALMOND_2B003385</name>
</gene>
<dbReference type="InterPro" id="IPR036770">
    <property type="entry name" value="Ankyrin_rpt-contain_sf"/>
</dbReference>
<dbReference type="SUPFAM" id="SSF48403">
    <property type="entry name" value="Ankyrin repeat"/>
    <property type="match status" value="1"/>
</dbReference>
<evidence type="ECO:0000313" key="2">
    <source>
        <dbReference type="Proteomes" id="UP000327085"/>
    </source>
</evidence>
<sequence>MGATVSPIANLQLLNRHNYEDWSFQVKLYLLAKDVWDVVEAATEPPTPEDGEAEFRAWRKNNAKALLAIRTCCGDDTYPIIKAITTAKAAWDVLAEELKPSDSEEGHNNNDDESDVKYAPLYDSLKRGDWNAAKEFIDRHEEALTHRGSSSGGTALHEEALHNVEELLKLMTEEDLEIQDDNGCTAFFYAFAKRNGPNSCQNGLKEQEFSYHAFYQRSRK</sequence>
<dbReference type="InParanoid" id="A0A5E4FM83"/>
<dbReference type="EMBL" id="CABIKO010000147">
    <property type="protein sequence ID" value="VVA28619.1"/>
    <property type="molecule type" value="Genomic_DNA"/>
</dbReference>
<dbReference type="Gene3D" id="1.25.40.20">
    <property type="entry name" value="Ankyrin repeat-containing domain"/>
    <property type="match status" value="1"/>
</dbReference>
<dbReference type="AlphaFoldDB" id="A0A5E4FM83"/>
<proteinExistence type="predicted"/>
<reference evidence="2" key="1">
    <citation type="journal article" date="2020" name="Plant J.">
        <title>Transposons played a major role in the diversification between the closely related almond and peach genomes: results from the almond genome sequence.</title>
        <authorList>
            <person name="Alioto T."/>
            <person name="Alexiou K.G."/>
            <person name="Bardil A."/>
            <person name="Barteri F."/>
            <person name="Castanera R."/>
            <person name="Cruz F."/>
            <person name="Dhingra A."/>
            <person name="Duval H."/>
            <person name="Fernandez I Marti A."/>
            <person name="Frias L."/>
            <person name="Galan B."/>
            <person name="Garcia J.L."/>
            <person name="Howad W."/>
            <person name="Gomez-Garrido J."/>
            <person name="Gut M."/>
            <person name="Julca I."/>
            <person name="Morata J."/>
            <person name="Puigdomenech P."/>
            <person name="Ribeca P."/>
            <person name="Rubio Cabetas M.J."/>
            <person name="Vlasova A."/>
            <person name="Wirthensohn M."/>
            <person name="Garcia-Mas J."/>
            <person name="Gabaldon T."/>
            <person name="Casacuberta J.M."/>
            <person name="Arus P."/>
        </authorList>
    </citation>
    <scope>NUCLEOTIDE SEQUENCE [LARGE SCALE GENOMIC DNA]</scope>
    <source>
        <strain evidence="2">cv. Texas</strain>
    </source>
</reference>
<organism evidence="1 2">
    <name type="scientific">Prunus dulcis</name>
    <name type="common">Almond</name>
    <name type="synonym">Amygdalus dulcis</name>
    <dbReference type="NCBI Taxonomy" id="3755"/>
    <lineage>
        <taxon>Eukaryota</taxon>
        <taxon>Viridiplantae</taxon>
        <taxon>Streptophyta</taxon>
        <taxon>Embryophyta</taxon>
        <taxon>Tracheophyta</taxon>
        <taxon>Spermatophyta</taxon>
        <taxon>Magnoliopsida</taxon>
        <taxon>eudicotyledons</taxon>
        <taxon>Gunneridae</taxon>
        <taxon>Pentapetalae</taxon>
        <taxon>rosids</taxon>
        <taxon>fabids</taxon>
        <taxon>Rosales</taxon>
        <taxon>Rosaceae</taxon>
        <taxon>Amygdaloideae</taxon>
        <taxon>Amygdaleae</taxon>
        <taxon>Prunus</taxon>
    </lineage>
</organism>